<reference evidence="1" key="1">
    <citation type="journal article" date="2015" name="PeerJ">
        <title>First genomic representation of candidate bacterial phylum KSB3 points to enhanced environmental sensing as a trigger of wastewater bulking.</title>
        <authorList>
            <person name="Sekiguchi Y."/>
            <person name="Ohashi A."/>
            <person name="Parks D.H."/>
            <person name="Yamauchi T."/>
            <person name="Tyson G.W."/>
            <person name="Hugenholtz P."/>
        </authorList>
    </citation>
    <scope>NUCLEOTIDE SEQUENCE [LARGE SCALE GENOMIC DNA]</scope>
</reference>
<proteinExistence type="predicted"/>
<dbReference type="HOGENOM" id="CLU_3285442_0_0_0"/>
<evidence type="ECO:0000313" key="1">
    <source>
        <dbReference type="EMBL" id="GAK61542.1"/>
    </source>
</evidence>
<sequence>MWRENPNKTLEGIKTALKRDISEVWLRSENPNKTLEGIKT</sequence>
<keyword evidence="2" id="KW-1185">Reference proteome</keyword>
<dbReference type="STRING" id="1499967.U27_01443"/>
<accession>A0A081CAD7</accession>
<organism evidence="1">
    <name type="scientific">Vecturithrix granuli</name>
    <dbReference type="NCBI Taxonomy" id="1499967"/>
    <lineage>
        <taxon>Bacteria</taxon>
        <taxon>Candidatus Moduliflexota</taxon>
        <taxon>Candidatus Vecturitrichia</taxon>
        <taxon>Candidatus Vecturitrichales</taxon>
        <taxon>Candidatus Vecturitrichaceae</taxon>
        <taxon>Candidatus Vecturithrix</taxon>
    </lineage>
</organism>
<gene>
    <name evidence="1" type="ORF">U27_01443</name>
</gene>
<dbReference type="EMBL" id="DF820480">
    <property type="protein sequence ID" value="GAK61542.1"/>
    <property type="molecule type" value="Genomic_DNA"/>
</dbReference>
<evidence type="ECO:0000313" key="2">
    <source>
        <dbReference type="Proteomes" id="UP000030661"/>
    </source>
</evidence>
<protein>
    <submittedName>
        <fullName evidence="1">Uncharacterized protein</fullName>
    </submittedName>
</protein>
<dbReference type="Proteomes" id="UP000030661">
    <property type="component" value="Unassembled WGS sequence"/>
</dbReference>
<dbReference type="AlphaFoldDB" id="A0A081CAD7"/>
<name>A0A081CAD7_VECG1</name>